<protein>
    <submittedName>
        <fullName evidence="2">B-cell receptor CD22-like isoform X1</fullName>
    </submittedName>
</protein>
<dbReference type="SMART" id="SM00408">
    <property type="entry name" value="IGc2"/>
    <property type="match status" value="1"/>
</dbReference>
<evidence type="ECO:0000313" key="2">
    <source>
        <dbReference type="EMBL" id="KAF5897110.1"/>
    </source>
</evidence>
<comment type="caution">
    <text evidence="2">The sequence shown here is derived from an EMBL/GenBank/DDBJ whole genome shotgun (WGS) entry which is preliminary data.</text>
</comment>
<dbReference type="PROSITE" id="PS50835">
    <property type="entry name" value="IG_LIKE"/>
    <property type="match status" value="1"/>
</dbReference>
<sequence length="210" mass="23113">MSALSTHFSVAEVVVSQPEWGVYYTRSYICGLKGSTVTMGCSYTYPHGYTVQRGFWSRELATDKEPPDLSLDPKYRGRVQYLGYTPGDCKLSLSGVTEQDQGKYYFSFITTYGGKYQGKDGVYLSVSELQVEMIPGSVIEGRDVTLTCKTTCSLTVTPTVTWYKTGSPSSFISSCNPLRLQSVSQRDAGSYSCAVQGESYRSPAVTLDVQ</sequence>
<dbReference type="InterPro" id="IPR003599">
    <property type="entry name" value="Ig_sub"/>
</dbReference>
<dbReference type="InterPro" id="IPR003598">
    <property type="entry name" value="Ig_sub2"/>
</dbReference>
<keyword evidence="3" id="KW-1185">Reference proteome</keyword>
<feature type="domain" description="Ig-like" evidence="1">
    <location>
        <begin position="140"/>
        <end position="206"/>
    </location>
</feature>
<dbReference type="PANTHER" id="PTHR46013:SF4">
    <property type="entry name" value="B-CELL RECEPTOR CD22-RELATED"/>
    <property type="match status" value="1"/>
</dbReference>
<dbReference type="SMART" id="SM00409">
    <property type="entry name" value="IG"/>
    <property type="match status" value="2"/>
</dbReference>
<dbReference type="EMBL" id="QNUK01000248">
    <property type="protein sequence ID" value="KAF5897110.1"/>
    <property type="molecule type" value="Genomic_DNA"/>
</dbReference>
<dbReference type="AlphaFoldDB" id="A0A8J4UL11"/>
<feature type="non-terminal residue" evidence="2">
    <location>
        <position position="1"/>
    </location>
</feature>
<evidence type="ECO:0000259" key="1">
    <source>
        <dbReference type="PROSITE" id="PS50835"/>
    </source>
</evidence>
<dbReference type="Proteomes" id="UP000727407">
    <property type="component" value="Unassembled WGS sequence"/>
</dbReference>
<dbReference type="SUPFAM" id="SSF48726">
    <property type="entry name" value="Immunoglobulin"/>
    <property type="match status" value="2"/>
</dbReference>
<gene>
    <name evidence="2" type="ORF">DAT39_013149</name>
</gene>
<dbReference type="Gene3D" id="2.60.40.10">
    <property type="entry name" value="Immunoglobulins"/>
    <property type="match status" value="2"/>
</dbReference>
<proteinExistence type="predicted"/>
<dbReference type="InterPro" id="IPR013783">
    <property type="entry name" value="Ig-like_fold"/>
</dbReference>
<dbReference type="OrthoDB" id="10012075at2759"/>
<dbReference type="Pfam" id="PF13927">
    <property type="entry name" value="Ig_3"/>
    <property type="match status" value="1"/>
</dbReference>
<name>A0A8J4UL11_CLAMG</name>
<dbReference type="InterPro" id="IPR007110">
    <property type="entry name" value="Ig-like_dom"/>
</dbReference>
<accession>A0A8J4UL11</accession>
<dbReference type="PANTHER" id="PTHR46013">
    <property type="entry name" value="VASCULAR CELL ADHESION MOLECULE 1"/>
    <property type="match status" value="1"/>
</dbReference>
<evidence type="ECO:0000313" key="3">
    <source>
        <dbReference type="Proteomes" id="UP000727407"/>
    </source>
</evidence>
<reference evidence="2" key="1">
    <citation type="submission" date="2020-07" db="EMBL/GenBank/DDBJ databases">
        <title>Clarias magur genome sequencing, assembly and annotation.</title>
        <authorList>
            <person name="Kushwaha B."/>
            <person name="Kumar R."/>
            <person name="Das P."/>
            <person name="Joshi C.G."/>
            <person name="Kumar D."/>
            <person name="Nagpure N.S."/>
            <person name="Pandey M."/>
            <person name="Agarwal S."/>
            <person name="Srivastava S."/>
            <person name="Singh M."/>
            <person name="Sahoo L."/>
            <person name="Jayasankar P."/>
            <person name="Meher P.K."/>
            <person name="Koringa P.G."/>
            <person name="Iquebal M.A."/>
            <person name="Das S.P."/>
            <person name="Bit A."/>
            <person name="Patnaik S."/>
            <person name="Patel N."/>
            <person name="Shah T.M."/>
            <person name="Hinsu A."/>
            <person name="Jena J.K."/>
        </authorList>
    </citation>
    <scope>NUCLEOTIDE SEQUENCE</scope>
    <source>
        <strain evidence="2">CIFAMagur01</strain>
        <tissue evidence="2">Testis</tissue>
    </source>
</reference>
<keyword evidence="2" id="KW-0675">Receptor</keyword>
<organism evidence="2 3">
    <name type="scientific">Clarias magur</name>
    <name type="common">Asian catfish</name>
    <name type="synonym">Macropteronotus magur</name>
    <dbReference type="NCBI Taxonomy" id="1594786"/>
    <lineage>
        <taxon>Eukaryota</taxon>
        <taxon>Metazoa</taxon>
        <taxon>Chordata</taxon>
        <taxon>Craniata</taxon>
        <taxon>Vertebrata</taxon>
        <taxon>Euteleostomi</taxon>
        <taxon>Actinopterygii</taxon>
        <taxon>Neopterygii</taxon>
        <taxon>Teleostei</taxon>
        <taxon>Ostariophysi</taxon>
        <taxon>Siluriformes</taxon>
        <taxon>Clariidae</taxon>
        <taxon>Clarias</taxon>
    </lineage>
</organism>
<dbReference type="InterPro" id="IPR036179">
    <property type="entry name" value="Ig-like_dom_sf"/>
</dbReference>